<name>U6Q2U7_9NEIS</name>
<comment type="caution">
    <text evidence="1">The sequence shown here is derived from an EMBL/GenBank/DDBJ whole genome shotgun (WGS) entry which is preliminary data.</text>
</comment>
<accession>U6Q2U7</accession>
<protein>
    <submittedName>
        <fullName evidence="1">Uncharacterized protein</fullName>
    </submittedName>
</protein>
<dbReference type="Gene3D" id="3.40.30.10">
    <property type="entry name" value="Glutaredoxin"/>
    <property type="match status" value="1"/>
</dbReference>
<dbReference type="AlphaFoldDB" id="U6Q2U7"/>
<dbReference type="EMBL" id="ADCY02000047">
    <property type="protein sequence ID" value="EJZ50164.1"/>
    <property type="molecule type" value="Genomic_DNA"/>
</dbReference>
<dbReference type="Proteomes" id="UP000017813">
    <property type="component" value="Unassembled WGS sequence"/>
</dbReference>
<evidence type="ECO:0000313" key="2">
    <source>
        <dbReference type="Proteomes" id="UP000017813"/>
    </source>
</evidence>
<dbReference type="HOGENOM" id="CLU_3226767_0_0_4"/>
<reference evidence="1 2" key="1">
    <citation type="submission" date="2010-03" db="EMBL/GenBank/DDBJ databases">
        <authorList>
            <consortium name="The Broad Institute Genome Sequencing Platform"/>
            <person name="Ward D."/>
            <person name="Earl A."/>
            <person name="Feldgarden M."/>
            <person name="Gevers D."/>
            <person name="Young S."/>
            <person name="Zeng Q."/>
            <person name="Koehrsen M."/>
            <person name="Alvarado L."/>
            <person name="Berlin A.M."/>
            <person name="Borenstein D."/>
            <person name="Chapman S.B."/>
            <person name="Chen Z."/>
            <person name="Engels R."/>
            <person name="Freedman E."/>
            <person name="Gellesch M."/>
            <person name="Goldberg J."/>
            <person name="Griggs A."/>
            <person name="Gujja S."/>
            <person name="Heilman E.R."/>
            <person name="Heiman D.I."/>
            <person name="Hepburn T.A."/>
            <person name="Howarth C."/>
            <person name="Jen D."/>
            <person name="Larson L."/>
            <person name="Mehta T."/>
            <person name="Park D."/>
            <person name="Pearson M."/>
            <person name="Richards J."/>
            <person name="Roberts A."/>
            <person name="Saif S."/>
            <person name="Shea T.D."/>
            <person name="Shenoy N."/>
            <person name="Sisk P."/>
            <person name="Stolte C."/>
            <person name="Sykes S.N."/>
            <person name="Walk T."/>
            <person name="White J."/>
            <person name="Yandava C."/>
            <person name="Izard J."/>
            <person name="Baranova O.V."/>
            <person name="Blanton J.M."/>
            <person name="Tanner A.C."/>
            <person name="Dewhirst F."/>
            <person name="Haas B."/>
            <person name="Nusbaum C."/>
            <person name="Birren B."/>
        </authorList>
    </citation>
    <scope>NUCLEOTIDE SEQUENCE [LARGE SCALE GENOMIC DNA]</scope>
    <source>
        <strain evidence="1 2">ATCC 29453</strain>
    </source>
</reference>
<reference evidence="1 2" key="2">
    <citation type="submission" date="2011-10" db="EMBL/GenBank/DDBJ databases">
        <title>The Genome Sequence of Simonsiella muelleri ATCC 29453.</title>
        <authorList>
            <consortium name="The Broad Institute Genome Sequencing Platform"/>
            <consortium name="The Broad Institute Genome Sequencing Center for Infectious Disease"/>
            <person name="Earl A."/>
            <person name="Ward D."/>
            <person name="Feldgarden M."/>
            <person name="Gevers D."/>
            <person name="Izard J."/>
            <person name="Baranova O.V."/>
            <person name="Blanton J.M."/>
            <person name="Tanner A.C."/>
            <person name="Dewhirst F."/>
            <person name="Young S.K."/>
            <person name="Zeng Q."/>
            <person name="Gargeya S."/>
            <person name="Fitzgerald M."/>
            <person name="Haas B."/>
            <person name="Abouelleil A."/>
            <person name="Alvarado L."/>
            <person name="Arachchi H.M."/>
            <person name="Berlin A."/>
            <person name="Brown A."/>
            <person name="Chapman S.B."/>
            <person name="Chen Z."/>
            <person name="Dunbar C."/>
            <person name="Freedman E."/>
            <person name="Gearin G."/>
            <person name="Goldberg J."/>
            <person name="Griggs A."/>
            <person name="Gujja S."/>
            <person name="Heiman D."/>
            <person name="Howarth C."/>
            <person name="Larson L."/>
            <person name="Lui A."/>
            <person name="MacDonald P.J.P."/>
            <person name="Montmayeur A."/>
            <person name="Murphy C."/>
            <person name="Neiman D."/>
            <person name="Pearson M."/>
            <person name="Priest M."/>
            <person name="Roberts A."/>
            <person name="Saif S."/>
            <person name="Shea T."/>
            <person name="Shenoy N."/>
            <person name="Sisk P."/>
            <person name="Stolte C."/>
            <person name="Sykes S."/>
            <person name="Wortman J."/>
            <person name="Nusbaum C."/>
            <person name="Birren B."/>
        </authorList>
    </citation>
    <scope>NUCLEOTIDE SEQUENCE [LARGE SCALE GENOMIC DNA]</scope>
    <source>
        <strain evidence="1 2">ATCC 29453</strain>
    </source>
</reference>
<feature type="non-terminal residue" evidence="1">
    <location>
        <position position="1"/>
    </location>
</feature>
<sequence>FVLFEKGMDFEIKDIDVFNKPEDLALMNPYNIYDHTRLKFVAN</sequence>
<proteinExistence type="predicted"/>
<organism evidence="1 2">
    <name type="scientific">Simonsiella muelleri ATCC 29453</name>
    <dbReference type="NCBI Taxonomy" id="641147"/>
    <lineage>
        <taxon>Bacteria</taxon>
        <taxon>Pseudomonadati</taxon>
        <taxon>Pseudomonadota</taxon>
        <taxon>Betaproteobacteria</taxon>
        <taxon>Neisseriales</taxon>
        <taxon>Neisseriaceae</taxon>
        <taxon>Simonsiella</taxon>
    </lineage>
</organism>
<evidence type="ECO:0000313" key="1">
    <source>
        <dbReference type="EMBL" id="EJZ50164.1"/>
    </source>
</evidence>
<gene>
    <name evidence="1" type="ORF">HMPREF9021_02585</name>
</gene>
<keyword evidence="2" id="KW-1185">Reference proteome</keyword>